<evidence type="ECO:0000313" key="3">
    <source>
        <dbReference type="Proteomes" id="UP000824023"/>
    </source>
</evidence>
<keyword evidence="1" id="KW-0812">Transmembrane</keyword>
<feature type="transmembrane region" description="Helical" evidence="1">
    <location>
        <begin position="258"/>
        <end position="276"/>
    </location>
</feature>
<dbReference type="Proteomes" id="UP000824023">
    <property type="component" value="Unassembled WGS sequence"/>
</dbReference>
<evidence type="ECO:0000313" key="2">
    <source>
        <dbReference type="EMBL" id="HIZ02103.1"/>
    </source>
</evidence>
<comment type="caution">
    <text evidence="2">The sequence shown here is derived from an EMBL/GenBank/DDBJ whole genome shotgun (WGS) entry which is preliminary data.</text>
</comment>
<feature type="transmembrane region" description="Helical" evidence="1">
    <location>
        <begin position="310"/>
        <end position="329"/>
    </location>
</feature>
<feature type="transmembrane region" description="Helical" evidence="1">
    <location>
        <begin position="60"/>
        <end position="78"/>
    </location>
</feature>
<keyword evidence="1" id="KW-1133">Transmembrane helix</keyword>
<feature type="transmembrane region" description="Helical" evidence="1">
    <location>
        <begin position="110"/>
        <end position="128"/>
    </location>
</feature>
<evidence type="ECO:0008006" key="4">
    <source>
        <dbReference type="Google" id="ProtNLM"/>
    </source>
</evidence>
<feature type="transmembrane region" description="Helical" evidence="1">
    <location>
        <begin position="282"/>
        <end position="303"/>
    </location>
</feature>
<sequence length="332" mass="36709">MRTKRFQSRVASWRYTLLAALAIAAACRVVAWVVLPDLPVPSGGSTLWARFLGWLSGLPAWWGGFLCQLLVGWLLIMLNNTFVLIRVRASFQSAVFLLLTAVAGPAFYPLHAGDAAAAAVAASLFFLFRSYRDPSAAVDHFLAAACLGLGSLAVPQLLFFLPLYWVGGYWFQSLSVKSFCGSLLGVMLPYWFLFGHACWHGELSLFVAPFLDLARFAPLFQGLDGSRAVLLAYLFVLFAVSAGHFLSWGHEDKIRTRCHLRFFVLLSFCLFFYVFLQPQCGICLLPLLSASVSVLAGHLFVLARGRASNVFFISMLFASAGLYVFELWMQLG</sequence>
<dbReference type="AlphaFoldDB" id="A0A9D2A551"/>
<feature type="transmembrane region" description="Helical" evidence="1">
    <location>
        <begin position="229"/>
        <end position="246"/>
    </location>
</feature>
<organism evidence="2 3">
    <name type="scientific">Candidatus Bacteroides merdipullorum</name>
    <dbReference type="NCBI Taxonomy" id="2838474"/>
    <lineage>
        <taxon>Bacteria</taxon>
        <taxon>Pseudomonadati</taxon>
        <taxon>Bacteroidota</taxon>
        <taxon>Bacteroidia</taxon>
        <taxon>Bacteroidales</taxon>
        <taxon>Bacteroidaceae</taxon>
        <taxon>Bacteroides</taxon>
    </lineage>
</organism>
<keyword evidence="1" id="KW-0472">Membrane</keyword>
<dbReference type="PROSITE" id="PS51257">
    <property type="entry name" value="PROKAR_LIPOPROTEIN"/>
    <property type="match status" value="1"/>
</dbReference>
<feature type="transmembrane region" description="Helical" evidence="1">
    <location>
        <begin position="140"/>
        <end position="163"/>
    </location>
</feature>
<protein>
    <recommendedName>
        <fullName evidence="4">Transmembrane protein</fullName>
    </recommendedName>
</protein>
<feature type="transmembrane region" description="Helical" evidence="1">
    <location>
        <begin position="169"/>
        <end position="193"/>
    </location>
</feature>
<gene>
    <name evidence="2" type="ORF">H9819_07645</name>
</gene>
<accession>A0A9D2A551</accession>
<name>A0A9D2A551_9BACE</name>
<proteinExistence type="predicted"/>
<evidence type="ECO:0000256" key="1">
    <source>
        <dbReference type="SAM" id="Phobius"/>
    </source>
</evidence>
<dbReference type="EMBL" id="DXCK01000104">
    <property type="protein sequence ID" value="HIZ02103.1"/>
    <property type="molecule type" value="Genomic_DNA"/>
</dbReference>
<reference evidence="2" key="1">
    <citation type="journal article" date="2021" name="PeerJ">
        <title>Extensive microbial diversity within the chicken gut microbiome revealed by metagenomics and culture.</title>
        <authorList>
            <person name="Gilroy R."/>
            <person name="Ravi A."/>
            <person name="Getino M."/>
            <person name="Pursley I."/>
            <person name="Horton D.L."/>
            <person name="Alikhan N.F."/>
            <person name="Baker D."/>
            <person name="Gharbi K."/>
            <person name="Hall N."/>
            <person name="Watson M."/>
            <person name="Adriaenssens E.M."/>
            <person name="Foster-Nyarko E."/>
            <person name="Jarju S."/>
            <person name="Secka A."/>
            <person name="Antonio M."/>
            <person name="Oren A."/>
            <person name="Chaudhuri R.R."/>
            <person name="La Ragione R."/>
            <person name="Hildebrand F."/>
            <person name="Pallen M.J."/>
        </authorList>
    </citation>
    <scope>NUCLEOTIDE SEQUENCE</scope>
    <source>
        <strain evidence="2">ChiHjej12B11-24981</strain>
    </source>
</reference>
<reference evidence="2" key="2">
    <citation type="submission" date="2021-04" db="EMBL/GenBank/DDBJ databases">
        <authorList>
            <person name="Gilroy R."/>
        </authorList>
    </citation>
    <scope>NUCLEOTIDE SEQUENCE</scope>
    <source>
        <strain evidence="2">ChiHjej12B11-24981</strain>
    </source>
</reference>